<dbReference type="InterPro" id="IPR029063">
    <property type="entry name" value="SAM-dependent_MTases_sf"/>
</dbReference>
<evidence type="ECO:0000259" key="3">
    <source>
        <dbReference type="Pfam" id="PF13649"/>
    </source>
</evidence>
<dbReference type="Proteomes" id="UP000030428">
    <property type="component" value="Unassembled WGS sequence"/>
</dbReference>
<comment type="caution">
    <text evidence="4">The sequence shown here is derived from an EMBL/GenBank/DDBJ whole genome shotgun (WGS) entry which is preliminary data.</text>
</comment>
<dbReference type="PANTHER" id="PTHR43861:SF1">
    <property type="entry name" value="TRANS-ACONITATE 2-METHYLTRANSFERASE"/>
    <property type="match status" value="1"/>
</dbReference>
<evidence type="ECO:0000313" key="4">
    <source>
        <dbReference type="EMBL" id="TGO02584.1"/>
    </source>
</evidence>
<dbReference type="GO" id="GO:0008168">
    <property type="term" value="F:methyltransferase activity"/>
    <property type="evidence" value="ECO:0007669"/>
    <property type="project" value="UniProtKB-KW"/>
</dbReference>
<evidence type="ECO:0000256" key="2">
    <source>
        <dbReference type="ARBA" id="ARBA00022679"/>
    </source>
</evidence>
<keyword evidence="5" id="KW-1185">Reference proteome</keyword>
<dbReference type="EMBL" id="JSZA02000107">
    <property type="protein sequence ID" value="TGO02584.1"/>
    <property type="molecule type" value="Genomic_DNA"/>
</dbReference>
<dbReference type="GO" id="GO:0032259">
    <property type="term" value="P:methylation"/>
    <property type="evidence" value="ECO:0007669"/>
    <property type="project" value="UniProtKB-KW"/>
</dbReference>
<keyword evidence="2" id="KW-0808">Transferase</keyword>
<feature type="domain" description="Methyltransferase" evidence="3">
    <location>
        <begin position="50"/>
        <end position="143"/>
    </location>
</feature>
<dbReference type="CDD" id="cd02440">
    <property type="entry name" value="AdoMet_MTases"/>
    <property type="match status" value="1"/>
</dbReference>
<reference evidence="4 5" key="1">
    <citation type="journal article" date="2016" name="Front. Microbiol.">
        <title>Single-Cell (Meta-)Genomics of a Dimorphic Candidatus Thiomargarita nelsonii Reveals Genomic Plasticity.</title>
        <authorList>
            <person name="Flood B.E."/>
            <person name="Fliss P."/>
            <person name="Jones D.S."/>
            <person name="Dick G.J."/>
            <person name="Jain S."/>
            <person name="Kaster A.K."/>
            <person name="Winkel M."/>
            <person name="Mussmann M."/>
            <person name="Bailey J."/>
        </authorList>
    </citation>
    <scope>NUCLEOTIDE SEQUENCE [LARGE SCALE GENOMIC DNA]</scope>
    <source>
        <strain evidence="4">Hydrate Ridge</strain>
    </source>
</reference>
<keyword evidence="1" id="KW-0489">Methyltransferase</keyword>
<proteinExistence type="predicted"/>
<dbReference type="SUPFAM" id="SSF53335">
    <property type="entry name" value="S-adenosyl-L-methionine-dependent methyltransferases"/>
    <property type="match status" value="1"/>
</dbReference>
<gene>
    <name evidence="4" type="ORF">PN36_22660</name>
</gene>
<dbReference type="InterPro" id="IPR041698">
    <property type="entry name" value="Methyltransf_25"/>
</dbReference>
<accession>A0A4E0RQJ9</accession>
<dbReference type="Pfam" id="PF13649">
    <property type="entry name" value="Methyltransf_25"/>
    <property type="match status" value="1"/>
</dbReference>
<organism evidence="4 5">
    <name type="scientific">Candidatus Thiomargarita nelsonii</name>
    <dbReference type="NCBI Taxonomy" id="1003181"/>
    <lineage>
        <taxon>Bacteria</taxon>
        <taxon>Pseudomonadati</taxon>
        <taxon>Pseudomonadota</taxon>
        <taxon>Gammaproteobacteria</taxon>
        <taxon>Thiotrichales</taxon>
        <taxon>Thiotrichaceae</taxon>
        <taxon>Thiomargarita</taxon>
    </lineage>
</organism>
<evidence type="ECO:0000313" key="5">
    <source>
        <dbReference type="Proteomes" id="UP000030428"/>
    </source>
</evidence>
<evidence type="ECO:0000256" key="1">
    <source>
        <dbReference type="ARBA" id="ARBA00022603"/>
    </source>
</evidence>
<dbReference type="Gene3D" id="3.40.50.150">
    <property type="entry name" value="Vaccinia Virus protein VP39"/>
    <property type="match status" value="1"/>
</dbReference>
<protein>
    <recommendedName>
        <fullName evidence="3">Methyltransferase domain-containing protein</fullName>
    </recommendedName>
</protein>
<sequence length="253" mass="29169">MQEQKVNSSHYAKVATHYNHAFFHGGSIDYQNWLLQKVLHHLQLKTSDQVVDIGCGTGTFTSALYDQIEFNKEILGVDLSPDMLNHANTLRGIKTHCADAVSFSQSHEYQYDKALMIEIIHHIDLADLPRLYKGISQQLRKGGILMTITRPTIVHYPFFQAALDIWSQFQPDSELYVQLQQEAGFSVNCQTYDYPIQIPKTQWFEMIKNSFWSTFSHFNDEELQAGLVELENKYAEAEVLNFVDTLVFIEALR</sequence>
<dbReference type="AlphaFoldDB" id="A0A4E0RQJ9"/>
<dbReference type="PANTHER" id="PTHR43861">
    <property type="entry name" value="TRANS-ACONITATE 2-METHYLTRANSFERASE-RELATED"/>
    <property type="match status" value="1"/>
</dbReference>
<name>A0A4E0RQJ9_9GAMM</name>